<evidence type="ECO:0000259" key="1">
    <source>
        <dbReference type="Pfam" id="PF13847"/>
    </source>
</evidence>
<dbReference type="InterPro" id="IPR025714">
    <property type="entry name" value="Methyltranfer_dom"/>
</dbReference>
<dbReference type="Proteomes" id="UP000198736">
    <property type="component" value="Unassembled WGS sequence"/>
</dbReference>
<name>A0A0S4L711_9BACT</name>
<dbReference type="EMBL" id="CZPZ01000004">
    <property type="protein sequence ID" value="CUS32991.1"/>
    <property type="molecule type" value="Genomic_DNA"/>
</dbReference>
<dbReference type="SUPFAM" id="SSF53335">
    <property type="entry name" value="S-adenosyl-L-methionine-dependent methyltransferases"/>
    <property type="match status" value="1"/>
</dbReference>
<dbReference type="CDD" id="cd02440">
    <property type="entry name" value="AdoMet_MTases"/>
    <property type="match status" value="1"/>
</dbReference>
<dbReference type="PANTHER" id="PTHR42912:SF93">
    <property type="entry name" value="N6-ADENOSINE-METHYLTRANSFERASE TMT1A"/>
    <property type="match status" value="1"/>
</dbReference>
<organism evidence="2 3">
    <name type="scientific">Candidatus Nitrospira nitrificans</name>
    <dbReference type="NCBI Taxonomy" id="1742973"/>
    <lineage>
        <taxon>Bacteria</taxon>
        <taxon>Pseudomonadati</taxon>
        <taxon>Nitrospirota</taxon>
        <taxon>Nitrospiria</taxon>
        <taxon>Nitrospirales</taxon>
        <taxon>Nitrospiraceae</taxon>
        <taxon>Nitrospira</taxon>
    </lineage>
</organism>
<evidence type="ECO:0000313" key="3">
    <source>
        <dbReference type="Proteomes" id="UP000198736"/>
    </source>
</evidence>
<dbReference type="PANTHER" id="PTHR42912">
    <property type="entry name" value="METHYLTRANSFERASE"/>
    <property type="match status" value="1"/>
</dbReference>
<protein>
    <recommendedName>
        <fullName evidence="1">Methyltransferase domain-containing protein</fullName>
    </recommendedName>
</protein>
<dbReference type="Gene3D" id="3.40.50.150">
    <property type="entry name" value="Vaccinia Virus protein VP39"/>
    <property type="match status" value="1"/>
</dbReference>
<keyword evidence="3" id="KW-1185">Reference proteome</keyword>
<proteinExistence type="predicted"/>
<evidence type="ECO:0000313" key="2">
    <source>
        <dbReference type="EMBL" id="CUS32991.1"/>
    </source>
</evidence>
<dbReference type="AlphaFoldDB" id="A0A0S4L711"/>
<dbReference type="STRING" id="1742973.COMA2_120010"/>
<gene>
    <name evidence="2" type="ORF">COMA2_120010</name>
</gene>
<dbReference type="Pfam" id="PF13847">
    <property type="entry name" value="Methyltransf_31"/>
    <property type="match status" value="1"/>
</dbReference>
<dbReference type="RefSeq" id="WP_090894781.1">
    <property type="nucleotide sequence ID" value="NZ_CZPZ01000004.1"/>
</dbReference>
<dbReference type="InterPro" id="IPR050508">
    <property type="entry name" value="Methyltransf_Superfamily"/>
</dbReference>
<dbReference type="GO" id="GO:0008168">
    <property type="term" value="F:methyltransferase activity"/>
    <property type="evidence" value="ECO:0007669"/>
    <property type="project" value="TreeGrafter"/>
</dbReference>
<sequence length="397" mass="45541">MLVDANDGVREALREHLAWWGLRHFTSDRDYFLWQRQRLSVEELNRLRIHAERKRTGNHVDETAFYDLAAHPKIVPALYSQRYEYYEAIGLRTMAHLGKAWDILDFGCGPGILTTLYARRFPDVNLVGIDRSASSIALAQQKTKDLGLRNLRFICLDIERESLVGSFDMVLATHALLQAEQDPGIPSESWKTFDRGDDPARQTAFERRTGLAIRLDSLCQALRPHGRMIVSEKTRQLARRIPFQRALAGRGLQLAHPADPIQYRSIEEPVEDGPFYVLNKGHQVTVAWDELPELDDGTLFTLNAMLANSIDPNEPLYENHGPSAQVVWEELTERTIIHELTREEPDGRQVHVELGIVDETHYLYCANTFDQRQLVMIEEARATLLEAYYQEIIRGLT</sequence>
<dbReference type="OrthoDB" id="9764961at2"/>
<accession>A0A0S4L711</accession>
<dbReference type="InterPro" id="IPR029063">
    <property type="entry name" value="SAM-dependent_MTases_sf"/>
</dbReference>
<feature type="domain" description="Methyltransferase" evidence="1">
    <location>
        <begin position="101"/>
        <end position="233"/>
    </location>
</feature>
<reference evidence="3" key="1">
    <citation type="submission" date="2015-10" db="EMBL/GenBank/DDBJ databases">
        <authorList>
            <person name="Luecker S."/>
            <person name="Luecker S."/>
        </authorList>
    </citation>
    <scope>NUCLEOTIDE SEQUENCE [LARGE SCALE GENOMIC DNA]</scope>
</reference>